<dbReference type="Gene3D" id="3.10.105.10">
    <property type="entry name" value="Dipeptide-binding Protein, Domain 3"/>
    <property type="match status" value="1"/>
</dbReference>
<feature type="signal peptide" evidence="1">
    <location>
        <begin position="1"/>
        <end position="24"/>
    </location>
</feature>
<organism evidence="3 4">
    <name type="scientific">Lachnoanaerobaculum saburreum</name>
    <dbReference type="NCBI Taxonomy" id="467210"/>
    <lineage>
        <taxon>Bacteria</taxon>
        <taxon>Bacillati</taxon>
        <taxon>Bacillota</taxon>
        <taxon>Clostridia</taxon>
        <taxon>Lachnospirales</taxon>
        <taxon>Lachnospiraceae</taxon>
        <taxon>Lachnoanaerobaculum</taxon>
    </lineage>
</organism>
<dbReference type="Pfam" id="PF00496">
    <property type="entry name" value="SBP_bac_5"/>
    <property type="match status" value="1"/>
</dbReference>
<dbReference type="PANTHER" id="PTHR30290">
    <property type="entry name" value="PERIPLASMIC BINDING COMPONENT OF ABC TRANSPORTER"/>
    <property type="match status" value="1"/>
</dbReference>
<evidence type="ECO:0000313" key="4">
    <source>
        <dbReference type="Proteomes" id="UP000070394"/>
    </source>
</evidence>
<dbReference type="PATRIC" id="fig|467210.3.peg.1277"/>
<dbReference type="GO" id="GO:0043190">
    <property type="term" value="C:ATP-binding cassette (ABC) transporter complex"/>
    <property type="evidence" value="ECO:0007669"/>
    <property type="project" value="InterPro"/>
</dbReference>
<keyword evidence="4" id="KW-1185">Reference proteome</keyword>
<evidence type="ECO:0000313" key="3">
    <source>
        <dbReference type="EMBL" id="KXB57778.1"/>
    </source>
</evidence>
<dbReference type="AlphaFoldDB" id="A0A133ZQR6"/>
<dbReference type="InterPro" id="IPR000914">
    <property type="entry name" value="SBP_5_dom"/>
</dbReference>
<dbReference type="InterPro" id="IPR030678">
    <property type="entry name" value="Peptide/Ni-bd"/>
</dbReference>
<dbReference type="GO" id="GO:0015833">
    <property type="term" value="P:peptide transport"/>
    <property type="evidence" value="ECO:0007669"/>
    <property type="project" value="TreeGrafter"/>
</dbReference>
<dbReference type="SUPFAM" id="SSF53850">
    <property type="entry name" value="Periplasmic binding protein-like II"/>
    <property type="match status" value="1"/>
</dbReference>
<dbReference type="Proteomes" id="UP000070394">
    <property type="component" value="Unassembled WGS sequence"/>
</dbReference>
<comment type="caution">
    <text evidence="3">The sequence shown here is derived from an EMBL/GenBank/DDBJ whole genome shotgun (WGS) entry which is preliminary data.</text>
</comment>
<sequence>MNMKKQMKLLSVAIIGTLLLGACGAPQKSAQSKDESAVSKEDTVKSLVYGTSSYGVGMSDAGLNPHEDYSGWSLVRYGVGETLFKLNDKLELTPWLADSYKFIDDNTLEVKIKDNINFSSGRKLDATAAKECFEDLLTVHDRAPKDMKISEIKADGQTLTFITTEPNPALINFLAEPYSALIDMKTGVDANKNVSGTGPYKATAVSDTEIDLTSRDGYWDGNVAKTNIKVKSVTDGDTLTMGLQSGELDAVYGLPYASYPLFENDNYNINSAATSRAFFLQLNFDNDLFQDKNIRSAIAMAIDKDGFVNVLLGGHGKVANGPFPMQDGDSLNYSFSPDKSKELLSAAGWSDSDNDGYVDKDGKNFEINFLTYPGRSELPVLAQSIQSNLKDIGIKVNINSTENYLEVMKDSKAWDILASAMVTNPTGNKAYFFDMTSLSNSPKNRGHYSNAELDELAKTLSTTFDSAKRDELAEQMSDILVDDCGFIFVSHLQMSLVSKKNIKGLTPMPSDYYEFSKDLVIE</sequence>
<dbReference type="Gene3D" id="3.40.190.10">
    <property type="entry name" value="Periplasmic binding protein-like II"/>
    <property type="match status" value="1"/>
</dbReference>
<feature type="domain" description="Solute-binding protein family 5" evidence="2">
    <location>
        <begin position="91"/>
        <end position="437"/>
    </location>
</feature>
<dbReference type="PROSITE" id="PS51257">
    <property type="entry name" value="PROKAR_LIPOPROTEIN"/>
    <property type="match status" value="1"/>
</dbReference>
<protein>
    <submittedName>
        <fullName evidence="3">ABC transporter, substrate-binding protein, family 5</fullName>
    </submittedName>
</protein>
<dbReference type="InterPro" id="IPR039424">
    <property type="entry name" value="SBP_5"/>
</dbReference>
<name>A0A133ZQR6_9FIRM</name>
<accession>A0A133ZQR6</accession>
<dbReference type="EMBL" id="LSDA01000075">
    <property type="protein sequence ID" value="KXB57778.1"/>
    <property type="molecule type" value="Genomic_DNA"/>
</dbReference>
<reference evidence="4" key="1">
    <citation type="submission" date="2016-01" db="EMBL/GenBank/DDBJ databases">
        <authorList>
            <person name="Mitreva M."/>
            <person name="Pepin K.H."/>
            <person name="Mihindukulasuriya K.A."/>
            <person name="Fulton R."/>
            <person name="Fronick C."/>
            <person name="O'Laughlin M."/>
            <person name="Miner T."/>
            <person name="Herter B."/>
            <person name="Rosa B.A."/>
            <person name="Cordes M."/>
            <person name="Tomlinson C."/>
            <person name="Wollam A."/>
            <person name="Palsikar V.B."/>
            <person name="Mardis E.R."/>
            <person name="Wilson R.K."/>
        </authorList>
    </citation>
    <scope>NUCLEOTIDE SEQUENCE [LARGE SCALE GENOMIC DNA]</scope>
    <source>
        <strain evidence="4">DNF00896</strain>
    </source>
</reference>
<dbReference type="PIRSF" id="PIRSF002741">
    <property type="entry name" value="MppA"/>
    <property type="match status" value="1"/>
</dbReference>
<dbReference type="PANTHER" id="PTHR30290:SF81">
    <property type="entry name" value="OLIGOPEPTIDE-BINDING PROTEIN OPPA"/>
    <property type="match status" value="1"/>
</dbReference>
<keyword evidence="1" id="KW-0732">Signal</keyword>
<gene>
    <name evidence="3" type="ORF">HMPREF1866_01286</name>
</gene>
<dbReference type="GO" id="GO:0042597">
    <property type="term" value="C:periplasmic space"/>
    <property type="evidence" value="ECO:0007669"/>
    <property type="project" value="UniProtKB-ARBA"/>
</dbReference>
<dbReference type="CDD" id="cd08490">
    <property type="entry name" value="PBP2_NikA_DppA_OppA_like_3"/>
    <property type="match status" value="1"/>
</dbReference>
<evidence type="ECO:0000256" key="1">
    <source>
        <dbReference type="SAM" id="SignalP"/>
    </source>
</evidence>
<feature type="chain" id="PRO_5039136206" evidence="1">
    <location>
        <begin position="25"/>
        <end position="522"/>
    </location>
</feature>
<dbReference type="STRING" id="467210.HMPREF1866_01286"/>
<proteinExistence type="predicted"/>
<evidence type="ECO:0000259" key="2">
    <source>
        <dbReference type="Pfam" id="PF00496"/>
    </source>
</evidence>
<dbReference type="GO" id="GO:1904680">
    <property type="term" value="F:peptide transmembrane transporter activity"/>
    <property type="evidence" value="ECO:0007669"/>
    <property type="project" value="TreeGrafter"/>
</dbReference>